<organism evidence="8 9">
    <name type="scientific">Trichogramma kaykai</name>
    <dbReference type="NCBI Taxonomy" id="54128"/>
    <lineage>
        <taxon>Eukaryota</taxon>
        <taxon>Metazoa</taxon>
        <taxon>Ecdysozoa</taxon>
        <taxon>Arthropoda</taxon>
        <taxon>Hexapoda</taxon>
        <taxon>Insecta</taxon>
        <taxon>Pterygota</taxon>
        <taxon>Neoptera</taxon>
        <taxon>Endopterygota</taxon>
        <taxon>Hymenoptera</taxon>
        <taxon>Apocrita</taxon>
        <taxon>Proctotrupomorpha</taxon>
        <taxon>Chalcidoidea</taxon>
        <taxon>Trichogrammatidae</taxon>
        <taxon>Trichogramma</taxon>
    </lineage>
</organism>
<keyword evidence="9" id="KW-1185">Reference proteome</keyword>
<gene>
    <name evidence="8" type="ORF">TKK_016748</name>
</gene>
<evidence type="ECO:0000313" key="9">
    <source>
        <dbReference type="Proteomes" id="UP001627154"/>
    </source>
</evidence>
<keyword evidence="3 5" id="KW-0833">Ubl conjugation pathway</keyword>
<evidence type="ECO:0000256" key="4">
    <source>
        <dbReference type="ARBA" id="ARBA00023315"/>
    </source>
</evidence>
<keyword evidence="4 5" id="KW-0012">Acyltransferase</keyword>
<dbReference type="EC" id="2.3.2.8" evidence="5"/>
<evidence type="ECO:0000313" key="8">
    <source>
        <dbReference type="EMBL" id="KAL3387613.1"/>
    </source>
</evidence>
<comment type="caution">
    <text evidence="8">The sequence shown here is derived from an EMBL/GenBank/DDBJ whole genome shotgun (WGS) entry which is preliminary data.</text>
</comment>
<dbReference type="AlphaFoldDB" id="A0ABD2W3N1"/>
<evidence type="ECO:0000259" key="7">
    <source>
        <dbReference type="Pfam" id="PF04377"/>
    </source>
</evidence>
<reference evidence="8 9" key="1">
    <citation type="journal article" date="2024" name="bioRxiv">
        <title>A reference genome for Trichogramma kaykai: A tiny desert-dwelling parasitoid wasp with competing sex-ratio distorters.</title>
        <authorList>
            <person name="Culotta J."/>
            <person name="Lindsey A.R."/>
        </authorList>
    </citation>
    <scope>NUCLEOTIDE SEQUENCE [LARGE SCALE GENOMIC DNA]</scope>
    <source>
        <strain evidence="8 9">KSX58</strain>
    </source>
</reference>
<dbReference type="PANTHER" id="PTHR21367:SF1">
    <property type="entry name" value="ARGINYL-TRNA--PROTEIN TRANSFERASE 1"/>
    <property type="match status" value="1"/>
</dbReference>
<accession>A0ABD2W3N1</accession>
<dbReference type="InterPro" id="IPR007471">
    <property type="entry name" value="N-end_Aminoacyl_Trfase_N"/>
</dbReference>
<dbReference type="PANTHER" id="PTHR21367">
    <property type="entry name" value="ARGININE-TRNA-PROTEIN TRANSFERASE 1"/>
    <property type="match status" value="1"/>
</dbReference>
<dbReference type="EMBL" id="JBJJXI010000136">
    <property type="protein sequence ID" value="KAL3387613.1"/>
    <property type="molecule type" value="Genomic_DNA"/>
</dbReference>
<dbReference type="Pfam" id="PF04376">
    <property type="entry name" value="ATE_N"/>
    <property type="match status" value="1"/>
</dbReference>
<dbReference type="GO" id="GO:0004057">
    <property type="term" value="F:arginyl-tRNA--protein transferase activity"/>
    <property type="evidence" value="ECO:0007669"/>
    <property type="project" value="UniProtKB-EC"/>
</dbReference>
<dbReference type="InterPro" id="IPR007472">
    <property type="entry name" value="N-end_Aminoacyl_Trfase_C"/>
</dbReference>
<name>A0ABD2W3N1_9HYME</name>
<proteinExistence type="inferred from homology"/>
<dbReference type="Pfam" id="PF04377">
    <property type="entry name" value="ATE_C"/>
    <property type="match status" value="1"/>
</dbReference>
<feature type="domain" description="N-end rule aminoacyl transferase C-terminal" evidence="7">
    <location>
        <begin position="330"/>
        <end position="467"/>
    </location>
</feature>
<protein>
    <recommendedName>
        <fullName evidence="5">Arginyl-tRNA--protein transferase 1</fullName>
        <shortName evidence="5">Arginyltransferase 1</shortName>
        <shortName evidence="5">R-transferase 1</shortName>
        <ecNumber evidence="5">2.3.2.8</ecNumber>
    </recommendedName>
    <alternativeName>
        <fullName evidence="5">Arginine-tRNA--protein transferase 1</fullName>
    </alternativeName>
</protein>
<dbReference type="InterPro" id="IPR017137">
    <property type="entry name" value="Arg-tRNA-P_Trfase_1_euk"/>
</dbReference>
<keyword evidence="2 5" id="KW-0808">Transferase</keyword>
<dbReference type="InterPro" id="IPR030700">
    <property type="entry name" value="N-end_Aminoacyl_Trfase"/>
</dbReference>
<comment type="function">
    <text evidence="5">Involved in the post-translational conjugation of arginine to the N-terminal aspartate or glutamate of a protein. This arginylation is required for degradation of the protein via the ubiquitin pathway.</text>
</comment>
<evidence type="ECO:0000256" key="1">
    <source>
        <dbReference type="ARBA" id="ARBA00009991"/>
    </source>
</evidence>
<evidence type="ECO:0000256" key="3">
    <source>
        <dbReference type="ARBA" id="ARBA00022786"/>
    </source>
</evidence>
<evidence type="ECO:0000259" key="6">
    <source>
        <dbReference type="Pfam" id="PF04376"/>
    </source>
</evidence>
<evidence type="ECO:0000256" key="2">
    <source>
        <dbReference type="ARBA" id="ARBA00022679"/>
    </source>
</evidence>
<evidence type="ECO:0000256" key="5">
    <source>
        <dbReference type="PIRNR" id="PIRNR037207"/>
    </source>
</evidence>
<dbReference type="PIRSF" id="PIRSF037207">
    <property type="entry name" value="ATE1_euk"/>
    <property type="match status" value="1"/>
</dbReference>
<sequence>MPHDFSIVEYYSQQGRSRCGYCQSPNTSYSHGMTTERLTVQQYQTLIDRGWRRSGYYCYKPTMDITCCPHYTIRCSALEFKMSRSQKKILKRMIKFLNGELSVDEQKTSQNTCDHDIVRCMDVPNQLEITKEIKPSALNMEIASLSEENSSRINSAGNNPELKVSMENKECLDSKTIKEESSEIKHDLKKKSVSESGMILQKKAKLIRIERKRNKLLAQGKTEDEIKVIMLQRKNQNVGKTLEDYFNEISNCKNKLELKLVRTSPKSDDYKNTSRESFEVYKKYQSMIHEDKLSKLTYDKYSRFLVTSPLRIKLVKKMSNEMIDTLDQSAEVFKKYQMVIHRDAENECDKKSYFEFLIKSPLQDTMPENNLPQGYGSFHEQYWYNGNLIAVAVLDILPFCISSVYFFYDPAYSFLTLGTFSSLREVLLTQQLNKYQPSLKYYYMGYYIHSCPKMRYKAKIKPAKLLCPESYTWCDIDKCLPKLDVSKYSRLNEDLTVKDEDGNATADEVLILWNNKVLPFHIFKAFCADQSTEGYVDEFAKLVGKTCLKKMLYCIHSRN</sequence>
<comment type="similarity">
    <text evidence="1 5">Belongs to the R-transferase family.</text>
</comment>
<feature type="domain" description="N-end aminoacyl transferase N-terminal" evidence="6">
    <location>
        <begin position="17"/>
        <end position="88"/>
    </location>
</feature>
<dbReference type="Proteomes" id="UP001627154">
    <property type="component" value="Unassembled WGS sequence"/>
</dbReference>
<comment type="catalytic activity">
    <reaction evidence="5">
        <text>an N-terminal L-alpha-aminoacyl-[protein] + L-arginyl-tRNA(Arg) = an N-terminal L-arginyl-L-aminoacyl-[protein] + tRNA(Arg) + H(+)</text>
        <dbReference type="Rhea" id="RHEA:10208"/>
        <dbReference type="Rhea" id="RHEA-COMP:9658"/>
        <dbReference type="Rhea" id="RHEA-COMP:9673"/>
        <dbReference type="Rhea" id="RHEA-COMP:10636"/>
        <dbReference type="Rhea" id="RHEA-COMP:10638"/>
        <dbReference type="ChEBI" id="CHEBI:15378"/>
        <dbReference type="ChEBI" id="CHEBI:78442"/>
        <dbReference type="ChEBI" id="CHEBI:78513"/>
        <dbReference type="ChEBI" id="CHEBI:78597"/>
        <dbReference type="ChEBI" id="CHEBI:83562"/>
        <dbReference type="EC" id="2.3.2.8"/>
    </reaction>
</comment>